<evidence type="ECO:0000313" key="2">
    <source>
        <dbReference type="Proteomes" id="UP000184016"/>
    </source>
</evidence>
<dbReference type="STRING" id="1830138.SAMN05443507_11761"/>
<evidence type="ECO:0000313" key="1">
    <source>
        <dbReference type="EMBL" id="SHK59848.1"/>
    </source>
</evidence>
<dbReference type="RefSeq" id="WP_072874540.1">
    <property type="nucleotide sequence ID" value="NZ_FRAF01000017.1"/>
</dbReference>
<proteinExistence type="predicted"/>
<organism evidence="1 2">
    <name type="scientific">Alicyclobacillus tolerans</name>
    <dbReference type="NCBI Taxonomy" id="90970"/>
    <lineage>
        <taxon>Bacteria</taxon>
        <taxon>Bacillati</taxon>
        <taxon>Bacillota</taxon>
        <taxon>Bacilli</taxon>
        <taxon>Bacillales</taxon>
        <taxon>Alicyclobacillaceae</taxon>
        <taxon>Alicyclobacillus</taxon>
    </lineage>
</organism>
<dbReference type="Proteomes" id="UP000184016">
    <property type="component" value="Unassembled WGS sequence"/>
</dbReference>
<gene>
    <name evidence="1" type="ORF">SAMN05443507_11761</name>
</gene>
<protein>
    <submittedName>
        <fullName evidence="1">Uncharacterized protein</fullName>
    </submittedName>
</protein>
<dbReference type="OrthoDB" id="2988381at2"/>
<dbReference type="AlphaFoldDB" id="A0A1M6TSQ1"/>
<keyword evidence="2" id="KW-1185">Reference proteome</keyword>
<sequence length="165" mass="19716">MIDEFVTDELIRQINTELEREKSKLKKWVGKPLRRSEIAETMIRHIYKSYACTPTLMVEHLIKKVAPFLDEHGVQLFLCVGNIQEVYCYSPFVNWDCKRTMHICSIDLSGYDKFNQEQWERVNQLTWELMNLYDQLDFRMTLYLSQVAAPEPWKEENSIYRIVAV</sequence>
<dbReference type="EMBL" id="FRAF01000017">
    <property type="protein sequence ID" value="SHK59848.1"/>
    <property type="molecule type" value="Genomic_DNA"/>
</dbReference>
<name>A0A1M6TSQ1_9BACL</name>
<reference evidence="2" key="1">
    <citation type="submission" date="2016-11" db="EMBL/GenBank/DDBJ databases">
        <authorList>
            <person name="Varghese N."/>
            <person name="Submissions S."/>
        </authorList>
    </citation>
    <scope>NUCLEOTIDE SEQUENCE [LARGE SCALE GENOMIC DNA]</scope>
    <source>
        <strain evidence="2">USBA-503</strain>
    </source>
</reference>
<accession>A0A1M6TSQ1</accession>